<proteinExistence type="predicted"/>
<keyword evidence="2" id="KW-1003">Cell membrane</keyword>
<feature type="domain" description="Major facilitator superfamily (MFS) profile" evidence="8">
    <location>
        <begin position="12"/>
        <end position="159"/>
    </location>
</feature>
<dbReference type="GO" id="GO:0046943">
    <property type="term" value="F:carboxylic acid transmembrane transporter activity"/>
    <property type="evidence" value="ECO:0007669"/>
    <property type="project" value="TreeGrafter"/>
</dbReference>
<comment type="subcellular location">
    <subcellularLocation>
        <location evidence="1">Cell inner membrane</location>
        <topology evidence="1">Multi-pass membrane protein</topology>
    </subcellularLocation>
</comment>
<name>A0A3S5DM19_SALET</name>
<evidence type="ECO:0000256" key="4">
    <source>
        <dbReference type="ARBA" id="ARBA00022692"/>
    </source>
</evidence>
<dbReference type="Pfam" id="PF07690">
    <property type="entry name" value="MFS_1"/>
    <property type="match status" value="1"/>
</dbReference>
<evidence type="ECO:0000313" key="9">
    <source>
        <dbReference type="EMBL" id="VEB50652.1"/>
    </source>
</evidence>
<dbReference type="AlphaFoldDB" id="A0A3S5DM19"/>
<dbReference type="EMBL" id="LR134190">
    <property type="protein sequence ID" value="VEB50652.1"/>
    <property type="molecule type" value="Genomic_DNA"/>
</dbReference>
<sequence>MTLNSPPFIAELCCGGSGGPFLDGYVLVIIGVALEQLTPLLHLDAEWIGALGAATLAGLFIGTSLFGYICDKVGRRKMFLLDIIAIGVISVATMFVSTPLELLVMRVLIGHCYRRGLPYRYFHDYGVFQHPPARVLHRFYRRDVVRRRDLRQPGGLLAV</sequence>
<dbReference type="PROSITE" id="PS50850">
    <property type="entry name" value="MFS"/>
    <property type="match status" value="1"/>
</dbReference>
<evidence type="ECO:0000256" key="7">
    <source>
        <dbReference type="SAM" id="Phobius"/>
    </source>
</evidence>
<dbReference type="Proteomes" id="UP000269208">
    <property type="component" value="Chromosome"/>
</dbReference>
<evidence type="ECO:0000259" key="8">
    <source>
        <dbReference type="PROSITE" id="PS50850"/>
    </source>
</evidence>
<dbReference type="SUPFAM" id="SSF103473">
    <property type="entry name" value="MFS general substrate transporter"/>
    <property type="match status" value="1"/>
</dbReference>
<dbReference type="PANTHER" id="PTHR23508">
    <property type="entry name" value="CARBOXYLIC ACID TRANSPORTER PROTEIN HOMOLOG"/>
    <property type="match status" value="1"/>
</dbReference>
<feature type="transmembrane region" description="Helical" evidence="7">
    <location>
        <begin position="79"/>
        <end position="98"/>
    </location>
</feature>
<evidence type="ECO:0000256" key="1">
    <source>
        <dbReference type="ARBA" id="ARBA00004429"/>
    </source>
</evidence>
<protein>
    <submittedName>
        <fullName evidence="9">Putative metabolite transport protein</fullName>
    </submittedName>
</protein>
<dbReference type="GO" id="GO:0005886">
    <property type="term" value="C:plasma membrane"/>
    <property type="evidence" value="ECO:0007669"/>
    <property type="project" value="UniProtKB-SubCell"/>
</dbReference>
<keyword evidence="4 7" id="KW-0812">Transmembrane</keyword>
<feature type="transmembrane region" description="Helical" evidence="7">
    <location>
        <begin position="47"/>
        <end position="67"/>
    </location>
</feature>
<evidence type="ECO:0000313" key="10">
    <source>
        <dbReference type="Proteomes" id="UP000269208"/>
    </source>
</evidence>
<dbReference type="InterPro" id="IPR011701">
    <property type="entry name" value="MFS"/>
</dbReference>
<keyword evidence="5 7" id="KW-1133">Transmembrane helix</keyword>
<evidence type="ECO:0000256" key="6">
    <source>
        <dbReference type="ARBA" id="ARBA00023136"/>
    </source>
</evidence>
<evidence type="ECO:0000256" key="3">
    <source>
        <dbReference type="ARBA" id="ARBA00022519"/>
    </source>
</evidence>
<keyword evidence="3" id="KW-0997">Cell inner membrane</keyword>
<organism evidence="9 10">
    <name type="scientific">Salmonella enterica I</name>
    <dbReference type="NCBI Taxonomy" id="59201"/>
    <lineage>
        <taxon>Bacteria</taxon>
        <taxon>Pseudomonadati</taxon>
        <taxon>Pseudomonadota</taxon>
        <taxon>Gammaproteobacteria</taxon>
        <taxon>Enterobacterales</taxon>
        <taxon>Enterobacteriaceae</taxon>
        <taxon>Salmonella</taxon>
    </lineage>
</organism>
<keyword evidence="6 7" id="KW-0472">Membrane</keyword>
<reference evidence="9 10" key="1">
    <citation type="submission" date="2018-12" db="EMBL/GenBank/DDBJ databases">
        <authorList>
            <consortium name="Pathogen Informatics"/>
        </authorList>
    </citation>
    <scope>NUCLEOTIDE SEQUENCE [LARGE SCALE GENOMIC DNA]</scope>
    <source>
        <strain evidence="9 10">NCTC6754</strain>
    </source>
</reference>
<dbReference type="Gene3D" id="1.20.1250.20">
    <property type="entry name" value="MFS general substrate transporter like domains"/>
    <property type="match status" value="1"/>
</dbReference>
<dbReference type="InterPro" id="IPR020846">
    <property type="entry name" value="MFS_dom"/>
</dbReference>
<gene>
    <name evidence="9" type="primary">ygcS_2</name>
    <name evidence="9" type="ORF">NCTC6754_00334</name>
</gene>
<accession>A0A3S5DM19</accession>
<dbReference type="InterPro" id="IPR036259">
    <property type="entry name" value="MFS_trans_sf"/>
</dbReference>
<evidence type="ECO:0000256" key="2">
    <source>
        <dbReference type="ARBA" id="ARBA00022475"/>
    </source>
</evidence>
<evidence type="ECO:0000256" key="5">
    <source>
        <dbReference type="ARBA" id="ARBA00022989"/>
    </source>
</evidence>
<dbReference type="PANTHER" id="PTHR23508:SF10">
    <property type="entry name" value="CARBOXYLIC ACID TRANSPORTER PROTEIN HOMOLOG"/>
    <property type="match status" value="1"/>
</dbReference>